<dbReference type="SUPFAM" id="SSF50182">
    <property type="entry name" value="Sm-like ribonucleoproteins"/>
    <property type="match status" value="1"/>
</dbReference>
<dbReference type="GO" id="GO:0055085">
    <property type="term" value="P:transmembrane transport"/>
    <property type="evidence" value="ECO:0007669"/>
    <property type="project" value="InterPro"/>
</dbReference>
<feature type="transmembrane region" description="Helical" evidence="7">
    <location>
        <begin position="146"/>
        <end position="166"/>
    </location>
</feature>
<dbReference type="OrthoDB" id="9809206at2"/>
<keyword evidence="12" id="KW-1185">Reference proteome</keyword>
<dbReference type="InterPro" id="IPR011066">
    <property type="entry name" value="MscS_channel_C_sf"/>
</dbReference>
<evidence type="ECO:0000256" key="4">
    <source>
        <dbReference type="ARBA" id="ARBA00022692"/>
    </source>
</evidence>
<feature type="domain" description="Mechanosensitive ion channel transmembrane helices 2/3" evidence="10">
    <location>
        <begin position="126"/>
        <end position="167"/>
    </location>
</feature>
<dbReference type="GO" id="GO:0005886">
    <property type="term" value="C:plasma membrane"/>
    <property type="evidence" value="ECO:0007669"/>
    <property type="project" value="UniProtKB-SubCell"/>
</dbReference>
<dbReference type="Gene3D" id="2.30.30.60">
    <property type="match status" value="1"/>
</dbReference>
<dbReference type="Pfam" id="PF00924">
    <property type="entry name" value="MS_channel_2nd"/>
    <property type="match status" value="1"/>
</dbReference>
<evidence type="ECO:0000256" key="1">
    <source>
        <dbReference type="ARBA" id="ARBA00004651"/>
    </source>
</evidence>
<name>A0A0P6Z028_9CHLR</name>
<proteinExistence type="inferred from homology"/>
<dbReference type="Gene3D" id="3.30.70.100">
    <property type="match status" value="1"/>
</dbReference>
<feature type="transmembrane region" description="Helical" evidence="7">
    <location>
        <begin position="12"/>
        <end position="34"/>
    </location>
</feature>
<reference evidence="11 12" key="1">
    <citation type="submission" date="2015-07" db="EMBL/GenBank/DDBJ databases">
        <title>Genome sequence of Levilinea saccharolytica DSM 16555.</title>
        <authorList>
            <person name="Hemp J."/>
            <person name="Ward L.M."/>
            <person name="Pace L.A."/>
            <person name="Fischer W.W."/>
        </authorList>
    </citation>
    <scope>NUCLEOTIDE SEQUENCE [LARGE SCALE GENOMIC DNA]</scope>
    <source>
        <strain evidence="11 12">KIBI-1</strain>
    </source>
</reference>
<dbReference type="InterPro" id="IPR006685">
    <property type="entry name" value="MscS_channel_2nd"/>
</dbReference>
<dbReference type="PANTHER" id="PTHR30566">
    <property type="entry name" value="YNAI-RELATED MECHANOSENSITIVE ION CHANNEL"/>
    <property type="match status" value="1"/>
</dbReference>
<evidence type="ECO:0000256" key="6">
    <source>
        <dbReference type="ARBA" id="ARBA00023136"/>
    </source>
</evidence>
<dbReference type="AlphaFoldDB" id="A0A0P6Z028"/>
<evidence type="ECO:0000259" key="9">
    <source>
        <dbReference type="Pfam" id="PF21082"/>
    </source>
</evidence>
<keyword evidence="3" id="KW-1003">Cell membrane</keyword>
<feature type="domain" description="Mechanosensitive ion channel MscS C-terminal" evidence="9">
    <location>
        <begin position="242"/>
        <end position="324"/>
    </location>
</feature>
<dbReference type="InterPro" id="IPR049142">
    <property type="entry name" value="MS_channel_1st"/>
</dbReference>
<comment type="caution">
    <text evidence="11">The sequence shown here is derived from an EMBL/GenBank/DDBJ whole genome shotgun (WGS) entry which is preliminary data.</text>
</comment>
<comment type="similarity">
    <text evidence="2">Belongs to the MscS (TC 1.A.23) family.</text>
</comment>
<sequence>MNWVLWGNSLAQWLTSLGLWVGASAGLFLLRWLLTRRETPLAFVTVLAQRTRGYFILAAGAYAASLALHLSPPWREGLRVGVVLAVLLQVGLWFSGWVQMWVQRRMREQTEKDAAQATNLNALGILLKAGVWVVVVVLMLDNLPNVEITTLIASLGITGIAVGLAVQNILSDLFSSLSITLDKPFVIGDVITVGEFTGTVEHIGLKSTRLRGLPGEEVIFSNSDLLNSRIRNFQKMERRRVGFEVVVAYTTPQAVLQRIPELLRECVVGRDQVIFGRAHLKALGDFGAVFECVYFVERPEYDLFMDIQQAVLLAIYQRFEAEGITLAQRIRP</sequence>
<evidence type="ECO:0000313" key="11">
    <source>
        <dbReference type="EMBL" id="KPL90790.1"/>
    </source>
</evidence>
<dbReference type="Gene3D" id="1.10.287.1260">
    <property type="match status" value="1"/>
</dbReference>
<evidence type="ECO:0000256" key="2">
    <source>
        <dbReference type="ARBA" id="ARBA00008017"/>
    </source>
</evidence>
<feature type="domain" description="Mechanosensitive ion channel MscS" evidence="8">
    <location>
        <begin position="168"/>
        <end position="234"/>
    </location>
</feature>
<gene>
    <name evidence="11" type="ORF">ADN01_02195</name>
</gene>
<comment type="subcellular location">
    <subcellularLocation>
        <location evidence="1">Cell membrane</location>
        <topology evidence="1">Multi-pass membrane protein</topology>
    </subcellularLocation>
</comment>
<evidence type="ECO:0008006" key="13">
    <source>
        <dbReference type="Google" id="ProtNLM"/>
    </source>
</evidence>
<keyword evidence="5 7" id="KW-1133">Transmembrane helix</keyword>
<feature type="transmembrane region" description="Helical" evidence="7">
    <location>
        <begin position="54"/>
        <end position="71"/>
    </location>
</feature>
<dbReference type="Pfam" id="PF21088">
    <property type="entry name" value="MS_channel_1st"/>
    <property type="match status" value="1"/>
</dbReference>
<keyword evidence="6 7" id="KW-0472">Membrane</keyword>
<evidence type="ECO:0000259" key="10">
    <source>
        <dbReference type="Pfam" id="PF21088"/>
    </source>
</evidence>
<keyword evidence="4 7" id="KW-0812">Transmembrane</keyword>
<evidence type="ECO:0000256" key="3">
    <source>
        <dbReference type="ARBA" id="ARBA00022475"/>
    </source>
</evidence>
<accession>A0A0P6Z028</accession>
<evidence type="ECO:0000256" key="7">
    <source>
        <dbReference type="SAM" id="Phobius"/>
    </source>
</evidence>
<dbReference type="Proteomes" id="UP000050501">
    <property type="component" value="Unassembled WGS sequence"/>
</dbReference>
<evidence type="ECO:0000256" key="5">
    <source>
        <dbReference type="ARBA" id="ARBA00022989"/>
    </source>
</evidence>
<protein>
    <recommendedName>
        <fullName evidence="13">Small-conductance mechanosensitive channel</fullName>
    </recommendedName>
</protein>
<dbReference type="InterPro" id="IPR011014">
    <property type="entry name" value="MscS_channel_TM-2"/>
</dbReference>
<dbReference type="SUPFAM" id="SSF82861">
    <property type="entry name" value="Mechanosensitive channel protein MscS (YggB), transmembrane region"/>
    <property type="match status" value="1"/>
</dbReference>
<dbReference type="Pfam" id="PF21082">
    <property type="entry name" value="MS_channel_3rd"/>
    <property type="match status" value="1"/>
</dbReference>
<organism evidence="11 12">
    <name type="scientific">Levilinea saccharolytica</name>
    <dbReference type="NCBI Taxonomy" id="229921"/>
    <lineage>
        <taxon>Bacteria</taxon>
        <taxon>Bacillati</taxon>
        <taxon>Chloroflexota</taxon>
        <taxon>Anaerolineae</taxon>
        <taxon>Anaerolineales</taxon>
        <taxon>Anaerolineaceae</taxon>
        <taxon>Levilinea</taxon>
    </lineage>
</organism>
<dbReference type="InterPro" id="IPR049278">
    <property type="entry name" value="MS_channel_C"/>
</dbReference>
<feature type="transmembrane region" description="Helical" evidence="7">
    <location>
        <begin position="119"/>
        <end position="140"/>
    </location>
</feature>
<feature type="transmembrane region" description="Helical" evidence="7">
    <location>
        <begin position="77"/>
        <end position="98"/>
    </location>
</feature>
<dbReference type="STRING" id="229921.ADN01_02195"/>
<dbReference type="InterPro" id="IPR010920">
    <property type="entry name" value="LSM_dom_sf"/>
</dbReference>
<dbReference type="PANTHER" id="PTHR30566:SF25">
    <property type="entry name" value="INNER MEMBRANE PROTEIN"/>
    <property type="match status" value="1"/>
</dbReference>
<dbReference type="InterPro" id="IPR023408">
    <property type="entry name" value="MscS_beta-dom_sf"/>
</dbReference>
<evidence type="ECO:0000259" key="8">
    <source>
        <dbReference type="Pfam" id="PF00924"/>
    </source>
</evidence>
<dbReference type="SUPFAM" id="SSF82689">
    <property type="entry name" value="Mechanosensitive channel protein MscS (YggB), C-terminal domain"/>
    <property type="match status" value="1"/>
</dbReference>
<evidence type="ECO:0000313" key="12">
    <source>
        <dbReference type="Proteomes" id="UP000050501"/>
    </source>
</evidence>
<dbReference type="EMBL" id="LGCM01000009">
    <property type="protein sequence ID" value="KPL90790.1"/>
    <property type="molecule type" value="Genomic_DNA"/>
</dbReference>
<dbReference type="RefSeq" id="WP_062417550.1">
    <property type="nucleotide sequence ID" value="NZ_DF967974.1"/>
</dbReference>